<protein>
    <submittedName>
        <fullName evidence="1">Uncharacterized conserved protein, AIM24 family</fullName>
    </submittedName>
</protein>
<name>A0A1M5WDA2_9CLOT</name>
<dbReference type="Gene3D" id="3.60.160.10">
    <property type="entry name" value="Mitochondrial biogenesis AIM24"/>
    <property type="match status" value="1"/>
</dbReference>
<evidence type="ECO:0000313" key="2">
    <source>
        <dbReference type="Proteomes" id="UP000184241"/>
    </source>
</evidence>
<dbReference type="PANTHER" id="PTHR38074:SF1">
    <property type="entry name" value="ALTERED INHERITANCE OF MITOCHONDRIA PROTEIN 24, MITOCHONDRIAL"/>
    <property type="match status" value="1"/>
</dbReference>
<dbReference type="RefSeq" id="WP_073017397.1">
    <property type="nucleotide sequence ID" value="NZ_FQXU01000004.1"/>
</dbReference>
<dbReference type="EMBL" id="FQXU01000004">
    <property type="protein sequence ID" value="SHH85417.1"/>
    <property type="molecule type" value="Genomic_DNA"/>
</dbReference>
<reference evidence="1 2" key="1">
    <citation type="submission" date="2016-11" db="EMBL/GenBank/DDBJ databases">
        <authorList>
            <person name="Jaros S."/>
            <person name="Januszkiewicz K."/>
            <person name="Wedrychowicz H."/>
        </authorList>
    </citation>
    <scope>NUCLEOTIDE SEQUENCE [LARGE SCALE GENOMIC DNA]</scope>
    <source>
        <strain evidence="1 2">DSM 6191</strain>
    </source>
</reference>
<evidence type="ECO:0000313" key="1">
    <source>
        <dbReference type="EMBL" id="SHH85417.1"/>
    </source>
</evidence>
<dbReference type="SUPFAM" id="SSF51219">
    <property type="entry name" value="TRAP-like"/>
    <property type="match status" value="1"/>
</dbReference>
<dbReference type="Pfam" id="PF01987">
    <property type="entry name" value="AIM24"/>
    <property type="match status" value="1"/>
</dbReference>
<dbReference type="PANTHER" id="PTHR38074">
    <property type="entry name" value="ALTERED INHERITANCE OF MITOCHONDRIA PROTEIN 24, MITOCHONDRIAL"/>
    <property type="match status" value="1"/>
</dbReference>
<dbReference type="InterPro" id="IPR016031">
    <property type="entry name" value="Trp_RNA-bd_attenuator-like_dom"/>
</dbReference>
<dbReference type="Proteomes" id="UP000184241">
    <property type="component" value="Unassembled WGS sequence"/>
</dbReference>
<organism evidence="1 2">
    <name type="scientific">Clostridium intestinale DSM 6191</name>
    <dbReference type="NCBI Taxonomy" id="1121320"/>
    <lineage>
        <taxon>Bacteria</taxon>
        <taxon>Bacillati</taxon>
        <taxon>Bacillota</taxon>
        <taxon>Clostridia</taxon>
        <taxon>Eubacteriales</taxon>
        <taxon>Clostridiaceae</taxon>
        <taxon>Clostridium</taxon>
    </lineage>
</organism>
<dbReference type="AlphaFoldDB" id="A0A1M5WDA2"/>
<sequence>MVTYKNLYENDNIEIVESKGDIKVLEYRKDLSVNFQTAINSYYASQMNIRRRQVLIELKGNAYVISAGAMQWTAGNVTMGADVKGLGDLFGKALSSKVTKESAIKPKYQGNGLLMLEPTYKHILLENVEDWGGMVLDDGLFLACESTVQQKVVARTNISSALLAKEGLFNLCLKGKGVAVLESPVPRDELVELIVEKDEVKIDGNYAVAWSDTLELRVEKSGKSLIGSAVSGEGLVNVYRGSGRILLAPVAY</sequence>
<gene>
    <name evidence="1" type="ORF">SAMN02745941_01039</name>
</gene>
<accession>A0A1M5WDA2</accession>
<dbReference type="InterPro" id="IPR036983">
    <property type="entry name" value="AIM24_sf"/>
</dbReference>
<proteinExistence type="predicted"/>
<dbReference type="InterPro" id="IPR002838">
    <property type="entry name" value="AIM24"/>
</dbReference>